<dbReference type="PANTHER" id="PTHR43617:SF2">
    <property type="entry name" value="UPF0039 PROTEIN SLL0451"/>
    <property type="match status" value="1"/>
</dbReference>
<sequence length="209" mass="23735">MDQKEAYLIRQEKPEDYKETENLTREAFWNVYRPGCTEHYILHCFRDQEDFVPELDLVLEKEGRIIGHIMYVRSKIQADDGREIPVMTFGPISIAPDQQRKGYGKLLLDASMEKAKAMGVKALCIEGNIAFYGKSGFVLAGSRGISENPEDRETISPYFLLKELEPDALKGVTGVYCTPEGYFVDEDEAEAFDALFPPKEKKKLPGQLV</sequence>
<dbReference type="EMBL" id="VIRV01000020">
    <property type="protein sequence ID" value="MBY0759655.1"/>
    <property type="molecule type" value="Genomic_DNA"/>
</dbReference>
<name>A0ABS7L9C0_9FIRM</name>
<gene>
    <name evidence="2" type="ORF">FLB61_11275</name>
</gene>
<protein>
    <submittedName>
        <fullName evidence="2">N-acetyltransferase</fullName>
    </submittedName>
</protein>
<dbReference type="RefSeq" id="WP_221920213.1">
    <property type="nucleotide sequence ID" value="NZ_CP173660.1"/>
</dbReference>
<dbReference type="InterPro" id="IPR016181">
    <property type="entry name" value="Acyl_CoA_acyltransferase"/>
</dbReference>
<reference evidence="2 3" key="1">
    <citation type="journal article" date="2020" name="New Microbes New Infect">
        <title>Sellimonas caecigallum sp. nov., description and genome sequence of a new member of the Sellimonas genus isolated from the cecum of feral chicken.</title>
        <authorList>
            <person name="Wongkuna S."/>
            <person name="Ghimire S."/>
            <person name="Antony L."/>
            <person name="Chankhamhaengdecha S."/>
            <person name="Janvilisri T."/>
            <person name="Scaria J."/>
        </authorList>
    </citation>
    <scope>NUCLEOTIDE SEQUENCE [LARGE SCALE GENOMIC DNA]</scope>
    <source>
        <strain evidence="2 3">SW451</strain>
    </source>
</reference>
<accession>A0ABS7L9C0</accession>
<evidence type="ECO:0000313" key="2">
    <source>
        <dbReference type="EMBL" id="MBY0759655.1"/>
    </source>
</evidence>
<dbReference type="PANTHER" id="PTHR43617">
    <property type="entry name" value="L-AMINO ACID N-ACETYLTRANSFERASE"/>
    <property type="match status" value="1"/>
</dbReference>
<keyword evidence="3" id="KW-1185">Reference proteome</keyword>
<dbReference type="Gene3D" id="3.40.630.30">
    <property type="match status" value="1"/>
</dbReference>
<organism evidence="2 3">
    <name type="scientific">Sellimonas caecigallum</name>
    <dbReference type="NCBI Taxonomy" id="2592333"/>
    <lineage>
        <taxon>Bacteria</taxon>
        <taxon>Bacillati</taxon>
        <taxon>Bacillota</taxon>
        <taxon>Clostridia</taxon>
        <taxon>Lachnospirales</taxon>
        <taxon>Lachnospiraceae</taxon>
        <taxon>Sellimonas</taxon>
    </lineage>
</organism>
<dbReference type="SUPFAM" id="SSF55729">
    <property type="entry name" value="Acyl-CoA N-acyltransferases (Nat)"/>
    <property type="match status" value="1"/>
</dbReference>
<dbReference type="InterPro" id="IPR000182">
    <property type="entry name" value="GNAT_dom"/>
</dbReference>
<proteinExistence type="predicted"/>
<feature type="domain" description="N-acetyltransferase" evidence="1">
    <location>
        <begin position="7"/>
        <end position="165"/>
    </location>
</feature>
<dbReference type="PROSITE" id="PS51186">
    <property type="entry name" value="GNAT"/>
    <property type="match status" value="1"/>
</dbReference>
<evidence type="ECO:0000313" key="3">
    <source>
        <dbReference type="Proteomes" id="UP000779049"/>
    </source>
</evidence>
<dbReference type="CDD" id="cd04301">
    <property type="entry name" value="NAT_SF"/>
    <property type="match status" value="1"/>
</dbReference>
<dbReference type="InterPro" id="IPR050276">
    <property type="entry name" value="MshD_Acetyltransferase"/>
</dbReference>
<dbReference type="Proteomes" id="UP000779049">
    <property type="component" value="Unassembled WGS sequence"/>
</dbReference>
<evidence type="ECO:0000259" key="1">
    <source>
        <dbReference type="PROSITE" id="PS51186"/>
    </source>
</evidence>
<dbReference type="Pfam" id="PF00583">
    <property type="entry name" value="Acetyltransf_1"/>
    <property type="match status" value="1"/>
</dbReference>
<comment type="caution">
    <text evidence="2">The sequence shown here is derived from an EMBL/GenBank/DDBJ whole genome shotgun (WGS) entry which is preliminary data.</text>
</comment>